<reference evidence="2 3" key="1">
    <citation type="journal article" date="2008" name="Nat. Biotechnol.">
        <title>Genome sequencing and analysis of the biomass-degrading fungus Trichoderma reesei (syn. Hypocrea jecorina).</title>
        <authorList>
            <person name="Martinez D."/>
            <person name="Berka R.M."/>
            <person name="Henrissat B."/>
            <person name="Saloheimo M."/>
            <person name="Arvas M."/>
            <person name="Baker S.E."/>
            <person name="Chapman J."/>
            <person name="Chertkov O."/>
            <person name="Coutinho P.M."/>
            <person name="Cullen D."/>
            <person name="Danchin E.G."/>
            <person name="Grigoriev I.V."/>
            <person name="Harris P."/>
            <person name="Jackson M."/>
            <person name="Kubicek C.P."/>
            <person name="Han C.S."/>
            <person name="Ho I."/>
            <person name="Larrondo L.F."/>
            <person name="de Leon A.L."/>
            <person name="Magnuson J.K."/>
            <person name="Merino S."/>
            <person name="Misra M."/>
            <person name="Nelson B."/>
            <person name="Putnam N."/>
            <person name="Robbertse B."/>
            <person name="Salamov A.A."/>
            <person name="Schmoll M."/>
            <person name="Terry A."/>
            <person name="Thayer N."/>
            <person name="Westerholm-Parvinen A."/>
            <person name="Schoch C.L."/>
            <person name="Yao J."/>
            <person name="Barabote R."/>
            <person name="Nelson M.A."/>
            <person name="Detter C."/>
            <person name="Bruce D."/>
            <person name="Kuske C.R."/>
            <person name="Xie G."/>
            <person name="Richardson P."/>
            <person name="Rokhsar D.S."/>
            <person name="Lucas S.M."/>
            <person name="Rubin E.M."/>
            <person name="Dunn-Coleman N."/>
            <person name="Ward M."/>
            <person name="Brettin T.S."/>
        </authorList>
    </citation>
    <scope>NUCLEOTIDE SEQUENCE [LARGE SCALE GENOMIC DNA]</scope>
    <source>
        <strain evidence="2 3">QM6a</strain>
    </source>
</reference>
<dbReference type="OrthoDB" id="5417628at2759"/>
<protein>
    <submittedName>
        <fullName evidence="2">Predicted protein</fullName>
    </submittedName>
</protein>
<feature type="compositionally biased region" description="Low complexity" evidence="1">
    <location>
        <begin position="238"/>
        <end position="253"/>
    </location>
</feature>
<evidence type="ECO:0000313" key="3">
    <source>
        <dbReference type="Proteomes" id="UP000008984"/>
    </source>
</evidence>
<accession>G0RC01</accession>
<gene>
    <name evidence="2" type="ORF">TRIREDRAFT_104295</name>
</gene>
<dbReference type="EMBL" id="GL985058">
    <property type="protein sequence ID" value="EGR51419.1"/>
    <property type="molecule type" value="Genomic_DNA"/>
</dbReference>
<dbReference type="VEuPathDB" id="FungiDB:TRIREDRAFT_104295"/>
<sequence length="539" mass="59395">MRFEDWDVLLFPRDCKVPVKEFKVACHVIHDAVSIHSWSSPTVSQFTRCYSKYGDDANFEARVFVDGQLVASARLDQDKDWPHIIVHSFGVSKNGDLEPLRFPSFRQELLRQNHWHPADNFGRIKIVISEGFPRDSLSLPMERVKNVVAFSFQHAPLEILENSCIAWPNPSMWRRIPAPATRAVQAYPSDDTDSHAHSPRRKYTRTNANPPSSSTEHLSSTMNSRSVRPSQRMSSFQSSNTRAASGSTSTGTLETISDSNTYFEWLNGMGTGTADSYQLVENDLFAPGQHGRRLPSAGVPPYMSLGNSMGPYLDQSLELQDFRNEVSRDQFDYLRSTAQVSGVEAVCSQETQDLFLPRLSQDNMFTMDTPTSLAHSLLNQPMPANLLGNSTRAANPEARPNQADDLHQAPDPSPSSDSTTSTSRNNIFGAKKTARRPQKAHNIGAQVESSSSGYISSLPAANQHLVSVEEYVTALEARLAEDTAVGDSAPTSTGKGTKRSHDSASGPGSAVMSDKDQRRPSPRAHITALLAQSPTFNNQ</sequence>
<feature type="region of interest" description="Disordered" evidence="1">
    <location>
        <begin position="381"/>
        <end position="452"/>
    </location>
</feature>
<dbReference type="AlphaFoldDB" id="G0RC01"/>
<feature type="region of interest" description="Disordered" evidence="1">
    <location>
        <begin position="184"/>
        <end position="253"/>
    </location>
</feature>
<dbReference type="eggNOG" id="ENOG502SNQW">
    <property type="taxonomic scope" value="Eukaryota"/>
</dbReference>
<evidence type="ECO:0000256" key="1">
    <source>
        <dbReference type="SAM" id="MobiDB-lite"/>
    </source>
</evidence>
<dbReference type="GeneID" id="18480806"/>
<dbReference type="Proteomes" id="UP000008984">
    <property type="component" value="Unassembled WGS sequence"/>
</dbReference>
<evidence type="ECO:0000313" key="2">
    <source>
        <dbReference type="EMBL" id="EGR51419.1"/>
    </source>
</evidence>
<feature type="compositionally biased region" description="Polar residues" evidence="1">
    <location>
        <begin position="205"/>
        <end position="237"/>
    </location>
</feature>
<dbReference type="RefSeq" id="XP_006962909.1">
    <property type="nucleotide sequence ID" value="XM_006962847.1"/>
</dbReference>
<feature type="compositionally biased region" description="Polar residues" evidence="1">
    <location>
        <begin position="530"/>
        <end position="539"/>
    </location>
</feature>
<name>G0RC01_HYPJQ</name>
<feature type="compositionally biased region" description="Low complexity" evidence="1">
    <location>
        <begin position="414"/>
        <end position="423"/>
    </location>
</feature>
<proteinExistence type="predicted"/>
<organism evidence="3">
    <name type="scientific">Hypocrea jecorina (strain QM6a)</name>
    <name type="common">Trichoderma reesei</name>
    <dbReference type="NCBI Taxonomy" id="431241"/>
    <lineage>
        <taxon>Eukaryota</taxon>
        <taxon>Fungi</taxon>
        <taxon>Dikarya</taxon>
        <taxon>Ascomycota</taxon>
        <taxon>Pezizomycotina</taxon>
        <taxon>Sordariomycetes</taxon>
        <taxon>Hypocreomycetidae</taxon>
        <taxon>Hypocreales</taxon>
        <taxon>Hypocreaceae</taxon>
        <taxon>Trichoderma</taxon>
    </lineage>
</organism>
<keyword evidence="3" id="KW-1185">Reference proteome</keyword>
<dbReference type="HOGENOM" id="CLU_018143_0_0_1"/>
<dbReference type="STRING" id="431241.G0RC01"/>
<dbReference type="KEGG" id="tre:TRIREDRAFT_104295"/>
<feature type="region of interest" description="Disordered" evidence="1">
    <location>
        <begin position="483"/>
        <end position="539"/>
    </location>
</feature>